<evidence type="ECO:0000256" key="1">
    <source>
        <dbReference type="SAM" id="MobiDB-lite"/>
    </source>
</evidence>
<reference evidence="2" key="2">
    <citation type="submission" date="2020-09" db="EMBL/GenBank/DDBJ databases">
        <authorList>
            <person name="Sun Q."/>
            <person name="Zhou Y."/>
        </authorList>
    </citation>
    <scope>NUCLEOTIDE SEQUENCE</scope>
    <source>
        <strain evidence="2">CGMCC 1.15478</strain>
    </source>
</reference>
<proteinExistence type="predicted"/>
<reference evidence="2" key="1">
    <citation type="journal article" date="2014" name="Int. J. Syst. Evol. Microbiol.">
        <title>Complete genome sequence of Corynebacterium casei LMG S-19264T (=DSM 44701T), isolated from a smear-ripened cheese.</title>
        <authorList>
            <consortium name="US DOE Joint Genome Institute (JGI-PGF)"/>
            <person name="Walter F."/>
            <person name="Albersmeier A."/>
            <person name="Kalinowski J."/>
            <person name="Ruckert C."/>
        </authorList>
    </citation>
    <scope>NUCLEOTIDE SEQUENCE</scope>
    <source>
        <strain evidence="2">CGMCC 1.15478</strain>
    </source>
</reference>
<comment type="caution">
    <text evidence="2">The sequence shown here is derived from an EMBL/GenBank/DDBJ whole genome shotgun (WGS) entry which is preliminary data.</text>
</comment>
<feature type="compositionally biased region" description="Basic and acidic residues" evidence="1">
    <location>
        <begin position="79"/>
        <end position="100"/>
    </location>
</feature>
<feature type="region of interest" description="Disordered" evidence="1">
    <location>
        <begin position="70"/>
        <end position="100"/>
    </location>
</feature>
<evidence type="ECO:0000313" key="3">
    <source>
        <dbReference type="Proteomes" id="UP000641514"/>
    </source>
</evidence>
<keyword evidence="3" id="KW-1185">Reference proteome</keyword>
<name>A0A916XHI2_9ACTN</name>
<dbReference type="AlphaFoldDB" id="A0A916XHI2"/>
<gene>
    <name evidence="2" type="ORF">GCM10011410_28850</name>
</gene>
<accession>A0A916XHI2</accession>
<dbReference type="RefSeq" id="WP_188676427.1">
    <property type="nucleotide sequence ID" value="NZ_BMJH01000003.1"/>
</dbReference>
<sequence length="100" mass="11659">MTNPQYTPLDIARGDVDLSRQIEKSLTITARHTDNPELKRLIHDVLARRISVRDMAMTTAFSAIAQPASEEFARRHKRMNDDQRRRMTAQAERDIARRQE</sequence>
<dbReference type="Proteomes" id="UP000641514">
    <property type="component" value="Unassembled WGS sequence"/>
</dbReference>
<protein>
    <submittedName>
        <fullName evidence="2">Uncharacterized protein</fullName>
    </submittedName>
</protein>
<dbReference type="EMBL" id="BMJH01000003">
    <property type="protein sequence ID" value="GGC73903.1"/>
    <property type="molecule type" value="Genomic_DNA"/>
</dbReference>
<organism evidence="2 3">
    <name type="scientific">Hoyosella rhizosphaerae</name>
    <dbReference type="NCBI Taxonomy" id="1755582"/>
    <lineage>
        <taxon>Bacteria</taxon>
        <taxon>Bacillati</taxon>
        <taxon>Actinomycetota</taxon>
        <taxon>Actinomycetes</taxon>
        <taxon>Mycobacteriales</taxon>
        <taxon>Hoyosellaceae</taxon>
        <taxon>Hoyosella</taxon>
    </lineage>
</organism>
<evidence type="ECO:0000313" key="2">
    <source>
        <dbReference type="EMBL" id="GGC73903.1"/>
    </source>
</evidence>